<proteinExistence type="inferred from homology"/>
<dbReference type="NCBIfam" id="TIGR02937">
    <property type="entry name" value="sigma70-ECF"/>
    <property type="match status" value="1"/>
</dbReference>
<dbReference type="EMBL" id="SDMR01000001">
    <property type="protein sequence ID" value="TBT96248.1"/>
    <property type="molecule type" value="Genomic_DNA"/>
</dbReference>
<evidence type="ECO:0000256" key="5">
    <source>
        <dbReference type="ARBA" id="ARBA00023163"/>
    </source>
</evidence>
<dbReference type="InterPro" id="IPR013249">
    <property type="entry name" value="RNA_pol_sigma70_r4_t2"/>
</dbReference>
<dbReference type="CDD" id="cd06171">
    <property type="entry name" value="Sigma70_r4"/>
    <property type="match status" value="1"/>
</dbReference>
<feature type="domain" description="RNA polymerase sigma-70 region 2" evidence="6">
    <location>
        <begin position="18"/>
        <end position="79"/>
    </location>
</feature>
<comment type="similarity">
    <text evidence="1">Belongs to the sigma-70 factor family. ECF subfamily.</text>
</comment>
<dbReference type="Pfam" id="PF08281">
    <property type="entry name" value="Sigma70_r4_2"/>
    <property type="match status" value="1"/>
</dbReference>
<protein>
    <submittedName>
        <fullName evidence="8">Sigma-70 family RNA polymerase sigma factor</fullName>
    </submittedName>
</protein>
<keyword evidence="2" id="KW-0805">Transcription regulation</keyword>
<dbReference type="InterPro" id="IPR013324">
    <property type="entry name" value="RNA_pol_sigma_r3/r4-like"/>
</dbReference>
<evidence type="ECO:0000259" key="6">
    <source>
        <dbReference type="Pfam" id="PF04542"/>
    </source>
</evidence>
<comment type="caution">
    <text evidence="8">The sequence shown here is derived from an EMBL/GenBank/DDBJ whole genome shotgun (WGS) entry which is preliminary data.</text>
</comment>
<dbReference type="RefSeq" id="WP_131170660.1">
    <property type="nucleotide sequence ID" value="NZ_FXTL01000001.1"/>
</dbReference>
<dbReference type="PANTHER" id="PTHR43133">
    <property type="entry name" value="RNA POLYMERASE ECF-TYPE SIGMA FACTO"/>
    <property type="match status" value="1"/>
</dbReference>
<keyword evidence="4" id="KW-0238">DNA-binding</keyword>
<dbReference type="GO" id="GO:0006352">
    <property type="term" value="P:DNA-templated transcription initiation"/>
    <property type="evidence" value="ECO:0007669"/>
    <property type="project" value="InterPro"/>
</dbReference>
<dbReference type="SUPFAM" id="SSF88659">
    <property type="entry name" value="Sigma3 and sigma4 domains of RNA polymerase sigma factors"/>
    <property type="match status" value="1"/>
</dbReference>
<dbReference type="GO" id="GO:0003677">
    <property type="term" value="F:DNA binding"/>
    <property type="evidence" value="ECO:0007669"/>
    <property type="project" value="UniProtKB-KW"/>
</dbReference>
<evidence type="ECO:0000256" key="2">
    <source>
        <dbReference type="ARBA" id="ARBA00023015"/>
    </source>
</evidence>
<sequence length="166" mass="18766">MTEEGYESFDDYVRRRSVALQRFAYLVTHHREDALDCVQDALVGLLPKWDAVVRSGHVDAYVNRSIVNASVSRWRKTGRVTPVADPVADWGRERTPDPTHEVDDADQAWRLCRDLPPLQRAAVVLRFYHDLPFAEIALALGTTEATARSHVFRALAALRKSLGGER</sequence>
<dbReference type="InterPro" id="IPR007627">
    <property type="entry name" value="RNA_pol_sigma70_r2"/>
</dbReference>
<dbReference type="Pfam" id="PF04542">
    <property type="entry name" value="Sigma70_r2"/>
    <property type="match status" value="1"/>
</dbReference>
<evidence type="ECO:0000259" key="7">
    <source>
        <dbReference type="Pfam" id="PF08281"/>
    </source>
</evidence>
<accession>A0A4Q9KNV1</accession>
<dbReference type="InterPro" id="IPR039425">
    <property type="entry name" value="RNA_pol_sigma-70-like"/>
</dbReference>
<evidence type="ECO:0000256" key="3">
    <source>
        <dbReference type="ARBA" id="ARBA00023082"/>
    </source>
</evidence>
<evidence type="ECO:0000313" key="9">
    <source>
        <dbReference type="Proteomes" id="UP000291933"/>
    </source>
</evidence>
<keyword evidence="3" id="KW-0731">Sigma factor</keyword>
<dbReference type="Gene3D" id="1.10.10.10">
    <property type="entry name" value="Winged helix-like DNA-binding domain superfamily/Winged helix DNA-binding domain"/>
    <property type="match status" value="1"/>
</dbReference>
<dbReference type="InterPro" id="IPR014284">
    <property type="entry name" value="RNA_pol_sigma-70_dom"/>
</dbReference>
<name>A0A4Q9KNV1_PROTD</name>
<organism evidence="8 9">
    <name type="scientific">Propioniciclava tarda</name>
    <dbReference type="NCBI Taxonomy" id="433330"/>
    <lineage>
        <taxon>Bacteria</taxon>
        <taxon>Bacillati</taxon>
        <taxon>Actinomycetota</taxon>
        <taxon>Actinomycetes</taxon>
        <taxon>Propionibacteriales</taxon>
        <taxon>Propionibacteriaceae</taxon>
        <taxon>Propioniciclava</taxon>
    </lineage>
</organism>
<dbReference type="PANTHER" id="PTHR43133:SF50">
    <property type="entry name" value="ECF RNA POLYMERASE SIGMA FACTOR SIGM"/>
    <property type="match status" value="1"/>
</dbReference>
<evidence type="ECO:0000256" key="1">
    <source>
        <dbReference type="ARBA" id="ARBA00010641"/>
    </source>
</evidence>
<dbReference type="InterPro" id="IPR036388">
    <property type="entry name" value="WH-like_DNA-bd_sf"/>
</dbReference>
<reference evidence="8 9" key="1">
    <citation type="submission" date="2019-01" db="EMBL/GenBank/DDBJ databases">
        <title>Lactibacter flavus gen. nov., sp. nov., a novel bacterium of the family Propionibacteriaceae isolated from raw milk and dairy products.</title>
        <authorList>
            <person name="Huptas C."/>
            <person name="Wenning M."/>
            <person name="Breitenwieser F."/>
            <person name="Doll E."/>
            <person name="Von Neubeck M."/>
            <person name="Busse H.-J."/>
            <person name="Scherer S."/>
        </authorList>
    </citation>
    <scope>NUCLEOTIDE SEQUENCE [LARGE SCALE GENOMIC DNA]</scope>
    <source>
        <strain evidence="8 9">DSM 22130</strain>
    </source>
</reference>
<dbReference type="Proteomes" id="UP000291933">
    <property type="component" value="Unassembled WGS sequence"/>
</dbReference>
<evidence type="ECO:0000256" key="4">
    <source>
        <dbReference type="ARBA" id="ARBA00023125"/>
    </source>
</evidence>
<dbReference type="OrthoDB" id="3692620at2"/>
<dbReference type="SUPFAM" id="SSF88946">
    <property type="entry name" value="Sigma2 domain of RNA polymerase sigma factors"/>
    <property type="match status" value="1"/>
</dbReference>
<dbReference type="InterPro" id="IPR013325">
    <property type="entry name" value="RNA_pol_sigma_r2"/>
</dbReference>
<evidence type="ECO:0000313" key="8">
    <source>
        <dbReference type="EMBL" id="TBT96248.1"/>
    </source>
</evidence>
<gene>
    <name evidence="8" type="ORF">ET996_00835</name>
</gene>
<keyword evidence="9" id="KW-1185">Reference proteome</keyword>
<dbReference type="GO" id="GO:0016987">
    <property type="term" value="F:sigma factor activity"/>
    <property type="evidence" value="ECO:0007669"/>
    <property type="project" value="UniProtKB-KW"/>
</dbReference>
<dbReference type="Gene3D" id="1.10.1740.10">
    <property type="match status" value="1"/>
</dbReference>
<feature type="domain" description="RNA polymerase sigma factor 70 region 4 type 2" evidence="7">
    <location>
        <begin position="111"/>
        <end position="158"/>
    </location>
</feature>
<keyword evidence="5" id="KW-0804">Transcription</keyword>
<dbReference type="AlphaFoldDB" id="A0A4Q9KNV1"/>